<organism evidence="1 2">
    <name type="scientific">Suillus luteus UH-Slu-Lm8-n1</name>
    <dbReference type="NCBI Taxonomy" id="930992"/>
    <lineage>
        <taxon>Eukaryota</taxon>
        <taxon>Fungi</taxon>
        <taxon>Dikarya</taxon>
        <taxon>Basidiomycota</taxon>
        <taxon>Agaricomycotina</taxon>
        <taxon>Agaricomycetes</taxon>
        <taxon>Agaricomycetidae</taxon>
        <taxon>Boletales</taxon>
        <taxon>Suillineae</taxon>
        <taxon>Suillaceae</taxon>
        <taxon>Suillus</taxon>
    </lineage>
</organism>
<gene>
    <name evidence="1" type="ORF">CY34DRAFT_594607</name>
</gene>
<sequence length="69" mass="8009">MCGTRSPWLPLKLMTPNAIHSLSLSASRQTKFADWHTRFDIPCDVLQVRFAGGFLRQNDGKYKNFVPRW</sequence>
<keyword evidence="2" id="KW-1185">Reference proteome</keyword>
<evidence type="ECO:0000313" key="1">
    <source>
        <dbReference type="EMBL" id="KIK44822.1"/>
    </source>
</evidence>
<proteinExistence type="predicted"/>
<dbReference type="OrthoDB" id="10388374at2759"/>
<dbReference type="Proteomes" id="UP000054485">
    <property type="component" value="Unassembled WGS sequence"/>
</dbReference>
<reference evidence="2" key="2">
    <citation type="submission" date="2015-01" db="EMBL/GenBank/DDBJ databases">
        <title>Evolutionary Origins and Diversification of the Mycorrhizal Mutualists.</title>
        <authorList>
            <consortium name="DOE Joint Genome Institute"/>
            <consortium name="Mycorrhizal Genomics Consortium"/>
            <person name="Kohler A."/>
            <person name="Kuo A."/>
            <person name="Nagy L.G."/>
            <person name="Floudas D."/>
            <person name="Copeland A."/>
            <person name="Barry K.W."/>
            <person name="Cichocki N."/>
            <person name="Veneault-Fourrey C."/>
            <person name="LaButti K."/>
            <person name="Lindquist E.A."/>
            <person name="Lipzen A."/>
            <person name="Lundell T."/>
            <person name="Morin E."/>
            <person name="Murat C."/>
            <person name="Riley R."/>
            <person name="Ohm R."/>
            <person name="Sun H."/>
            <person name="Tunlid A."/>
            <person name="Henrissat B."/>
            <person name="Grigoriev I.V."/>
            <person name="Hibbett D.S."/>
            <person name="Martin F."/>
        </authorList>
    </citation>
    <scope>NUCLEOTIDE SEQUENCE [LARGE SCALE GENOMIC DNA]</scope>
    <source>
        <strain evidence="2">UH-Slu-Lm8-n1</strain>
    </source>
</reference>
<dbReference type="HOGENOM" id="CLU_2777631_0_0_1"/>
<protein>
    <submittedName>
        <fullName evidence="1">Uncharacterized protein</fullName>
    </submittedName>
</protein>
<name>A0A0D0BFB3_9AGAM</name>
<evidence type="ECO:0000313" key="2">
    <source>
        <dbReference type="Proteomes" id="UP000054485"/>
    </source>
</evidence>
<dbReference type="EMBL" id="KN835183">
    <property type="protein sequence ID" value="KIK44822.1"/>
    <property type="molecule type" value="Genomic_DNA"/>
</dbReference>
<reference evidence="1 2" key="1">
    <citation type="submission" date="2014-04" db="EMBL/GenBank/DDBJ databases">
        <authorList>
            <consortium name="DOE Joint Genome Institute"/>
            <person name="Kuo A."/>
            <person name="Ruytinx J."/>
            <person name="Rineau F."/>
            <person name="Colpaert J."/>
            <person name="Kohler A."/>
            <person name="Nagy L.G."/>
            <person name="Floudas D."/>
            <person name="Copeland A."/>
            <person name="Barry K.W."/>
            <person name="Cichocki N."/>
            <person name="Veneault-Fourrey C."/>
            <person name="LaButti K."/>
            <person name="Lindquist E.A."/>
            <person name="Lipzen A."/>
            <person name="Lundell T."/>
            <person name="Morin E."/>
            <person name="Murat C."/>
            <person name="Sun H."/>
            <person name="Tunlid A."/>
            <person name="Henrissat B."/>
            <person name="Grigoriev I.V."/>
            <person name="Hibbett D.S."/>
            <person name="Martin F."/>
            <person name="Nordberg H.P."/>
            <person name="Cantor M.N."/>
            <person name="Hua S.X."/>
        </authorList>
    </citation>
    <scope>NUCLEOTIDE SEQUENCE [LARGE SCALE GENOMIC DNA]</scope>
    <source>
        <strain evidence="1 2">UH-Slu-Lm8-n1</strain>
    </source>
</reference>
<dbReference type="InParanoid" id="A0A0D0BFB3"/>
<accession>A0A0D0BFB3</accession>
<dbReference type="AlphaFoldDB" id="A0A0D0BFB3"/>